<keyword evidence="3" id="KW-1185">Reference proteome</keyword>
<dbReference type="CDD" id="cd06153">
    <property type="entry name" value="YjgF_YER057c_UK114_like_5"/>
    <property type="match status" value="1"/>
</dbReference>
<dbReference type="SUPFAM" id="SSF55298">
    <property type="entry name" value="YjgF-like"/>
    <property type="match status" value="1"/>
</dbReference>
<proteinExistence type="predicted"/>
<reference evidence="2" key="1">
    <citation type="journal article" date="2021" name="Arch. Microbiol.">
        <title>Methyloradius palustris gen. nov., sp. nov., a methanol-oxidizing bacterium isolated from snow.</title>
        <authorList>
            <person name="Miyadera T."/>
            <person name="Kojima H."/>
            <person name="Fukui M."/>
        </authorList>
    </citation>
    <scope>NUCLEOTIDE SEQUENCE</scope>
    <source>
        <strain evidence="2">Zm11</strain>
    </source>
</reference>
<name>A0A8D5G8J3_9PROT</name>
<organism evidence="2 3">
    <name type="scientific">Methyloradius palustris</name>
    <dbReference type="NCBI Taxonomy" id="2778876"/>
    <lineage>
        <taxon>Bacteria</taxon>
        <taxon>Pseudomonadati</taxon>
        <taxon>Pseudomonadota</taxon>
        <taxon>Betaproteobacteria</taxon>
        <taxon>Nitrosomonadales</taxon>
        <taxon>Methylophilaceae</taxon>
        <taxon>Methyloradius</taxon>
    </lineage>
</organism>
<sequence length="332" mass="36687">MGGIAFSDARNQAGSEIANFPFALVNMPVLEGGGLASEIWMSDHKVRHAQRGLIRYSYDEDTLFGVLLMPQTGALEQITESAFAQIFSLLEGRGYTHIFRFWNYLADINGGDDEDESLERYRQFNLGRQNAFVASGREVSGNLPAACALGTADGPLTIAFMAGRTPTLSIENPRQMSAYQYPEQYGPRSPSFSRANLVSLSDAAHELTDTDQTLAQQKLLFISGTASIVGHETRHHSDVAAQTCETLVNIEAVIHEANKKTCTGEFSMTDLFYRVYVRHPTDLPAIRAEMEHVLGHSFKAVFVQADICRKDLLVEIEATAVSTIRLPEEQYA</sequence>
<dbReference type="AlphaFoldDB" id="A0A8D5G8J3"/>
<dbReference type="Pfam" id="PF21168">
    <property type="entry name" value="FkbO_Hyg5-like_N"/>
    <property type="match status" value="1"/>
</dbReference>
<dbReference type="Proteomes" id="UP000826722">
    <property type="component" value="Chromosome"/>
</dbReference>
<evidence type="ECO:0000259" key="1">
    <source>
        <dbReference type="Pfam" id="PF21168"/>
    </source>
</evidence>
<accession>A0A8D5G8J3</accession>
<evidence type="ECO:0000313" key="2">
    <source>
        <dbReference type="EMBL" id="BCM25117.1"/>
    </source>
</evidence>
<protein>
    <submittedName>
        <fullName evidence="2">Pteridine-dependent deoxygenase like protein</fullName>
    </submittedName>
</protein>
<dbReference type="EMBL" id="AP024110">
    <property type="protein sequence ID" value="BCM25117.1"/>
    <property type="molecule type" value="Genomic_DNA"/>
</dbReference>
<gene>
    <name evidence="2" type="primary">rapK</name>
    <name evidence="2" type="ORF">ZMTM_13760</name>
</gene>
<dbReference type="Gene3D" id="3.30.1330.40">
    <property type="entry name" value="RutC-like"/>
    <property type="match status" value="1"/>
</dbReference>
<evidence type="ECO:0000313" key="3">
    <source>
        <dbReference type="Proteomes" id="UP000826722"/>
    </source>
</evidence>
<dbReference type="InterPro" id="IPR049368">
    <property type="entry name" value="FkbO_Hyg5-like_N"/>
</dbReference>
<dbReference type="KEGG" id="mpau:ZMTM_13760"/>
<dbReference type="InterPro" id="IPR035959">
    <property type="entry name" value="RutC-like_sf"/>
</dbReference>
<feature type="domain" description="Chorismatase FkbO/Hyg5-like N-terminal" evidence="1">
    <location>
        <begin position="38"/>
        <end position="162"/>
    </location>
</feature>